<proteinExistence type="predicted"/>
<dbReference type="EMBL" id="SPHZ02000010">
    <property type="protein sequence ID" value="KAF0895042.1"/>
    <property type="molecule type" value="Genomic_DNA"/>
</dbReference>
<evidence type="ECO:0000313" key="3">
    <source>
        <dbReference type="Proteomes" id="UP000479710"/>
    </source>
</evidence>
<feature type="non-terminal residue" evidence="2">
    <location>
        <position position="1"/>
    </location>
</feature>
<dbReference type="AlphaFoldDB" id="A0A6G1C4F2"/>
<accession>A0A6G1C4F2</accession>
<reference evidence="2 3" key="1">
    <citation type="submission" date="2019-11" db="EMBL/GenBank/DDBJ databases">
        <title>Whole genome sequence of Oryza granulata.</title>
        <authorList>
            <person name="Li W."/>
        </authorList>
    </citation>
    <scope>NUCLEOTIDE SEQUENCE [LARGE SCALE GENOMIC DNA]</scope>
    <source>
        <strain evidence="3">cv. Menghai</strain>
        <tissue evidence="2">Leaf</tissue>
    </source>
</reference>
<dbReference type="Proteomes" id="UP000479710">
    <property type="component" value="Unassembled WGS sequence"/>
</dbReference>
<organism evidence="2 3">
    <name type="scientific">Oryza meyeriana var. granulata</name>
    <dbReference type="NCBI Taxonomy" id="110450"/>
    <lineage>
        <taxon>Eukaryota</taxon>
        <taxon>Viridiplantae</taxon>
        <taxon>Streptophyta</taxon>
        <taxon>Embryophyta</taxon>
        <taxon>Tracheophyta</taxon>
        <taxon>Spermatophyta</taxon>
        <taxon>Magnoliopsida</taxon>
        <taxon>Liliopsida</taxon>
        <taxon>Poales</taxon>
        <taxon>Poaceae</taxon>
        <taxon>BOP clade</taxon>
        <taxon>Oryzoideae</taxon>
        <taxon>Oryzeae</taxon>
        <taxon>Oryzinae</taxon>
        <taxon>Oryza</taxon>
        <taxon>Oryza meyeriana</taxon>
    </lineage>
</organism>
<keyword evidence="3" id="KW-1185">Reference proteome</keyword>
<protein>
    <submittedName>
        <fullName evidence="2">Uncharacterized protein</fullName>
    </submittedName>
</protein>
<sequence length="54" mass="6133">GYGVAKARRHDFRRLRSGCQSWTCERGLDPSAPLSMARKRQRHGSEATAARRHP</sequence>
<feature type="region of interest" description="Disordered" evidence="1">
    <location>
        <begin position="26"/>
        <end position="54"/>
    </location>
</feature>
<evidence type="ECO:0000313" key="2">
    <source>
        <dbReference type="EMBL" id="KAF0895042.1"/>
    </source>
</evidence>
<comment type="caution">
    <text evidence="2">The sequence shown here is derived from an EMBL/GenBank/DDBJ whole genome shotgun (WGS) entry which is preliminary data.</text>
</comment>
<evidence type="ECO:0000256" key="1">
    <source>
        <dbReference type="SAM" id="MobiDB-lite"/>
    </source>
</evidence>
<name>A0A6G1C4F2_9ORYZ</name>
<gene>
    <name evidence="2" type="ORF">E2562_006760</name>
</gene>